<evidence type="ECO:0000313" key="2">
    <source>
        <dbReference type="Proteomes" id="UP000015105"/>
    </source>
</evidence>
<keyword evidence="2" id="KW-1185">Reference proteome</keyword>
<protein>
    <submittedName>
        <fullName evidence="1">Uncharacterized protein</fullName>
    </submittedName>
</protein>
<reference evidence="1" key="4">
    <citation type="submission" date="2019-03" db="UniProtKB">
        <authorList>
            <consortium name="EnsemblPlants"/>
        </authorList>
    </citation>
    <scope>IDENTIFICATION</scope>
</reference>
<reference evidence="2" key="1">
    <citation type="journal article" date="2014" name="Science">
        <title>Ancient hybridizations among the ancestral genomes of bread wheat.</title>
        <authorList>
            <consortium name="International Wheat Genome Sequencing Consortium,"/>
            <person name="Marcussen T."/>
            <person name="Sandve S.R."/>
            <person name="Heier L."/>
            <person name="Spannagl M."/>
            <person name="Pfeifer M."/>
            <person name="Jakobsen K.S."/>
            <person name="Wulff B.B."/>
            <person name="Steuernagel B."/>
            <person name="Mayer K.F."/>
            <person name="Olsen O.A."/>
        </authorList>
    </citation>
    <scope>NUCLEOTIDE SEQUENCE [LARGE SCALE GENOMIC DNA]</scope>
    <source>
        <strain evidence="2">cv. AL8/78</strain>
    </source>
</reference>
<accession>A0A453RLW2</accession>
<dbReference type="AlphaFoldDB" id="A0A453RLW2"/>
<sequence>MPYHLLTSLMKLSLVSLERHSTSVNARTR</sequence>
<reference evidence="1" key="3">
    <citation type="journal article" date="2017" name="Nature">
        <title>Genome sequence of the progenitor of the wheat D genome Aegilops tauschii.</title>
        <authorList>
            <person name="Luo M.C."/>
            <person name="Gu Y.Q."/>
            <person name="Puiu D."/>
            <person name="Wang H."/>
            <person name="Twardziok S.O."/>
            <person name="Deal K.R."/>
            <person name="Huo N."/>
            <person name="Zhu T."/>
            <person name="Wang L."/>
            <person name="Wang Y."/>
            <person name="McGuire P.E."/>
            <person name="Liu S."/>
            <person name="Long H."/>
            <person name="Ramasamy R.K."/>
            <person name="Rodriguez J.C."/>
            <person name="Van S.L."/>
            <person name="Yuan L."/>
            <person name="Wang Z."/>
            <person name="Xia Z."/>
            <person name="Xiao L."/>
            <person name="Anderson O.D."/>
            <person name="Ouyang S."/>
            <person name="Liang Y."/>
            <person name="Zimin A.V."/>
            <person name="Pertea G."/>
            <person name="Qi P."/>
            <person name="Bennetzen J.L."/>
            <person name="Dai X."/>
            <person name="Dawson M.W."/>
            <person name="Muller H.G."/>
            <person name="Kugler K."/>
            <person name="Rivarola-Duarte L."/>
            <person name="Spannagl M."/>
            <person name="Mayer K.F.X."/>
            <person name="Lu F.H."/>
            <person name="Bevan M.W."/>
            <person name="Leroy P."/>
            <person name="Li P."/>
            <person name="You F.M."/>
            <person name="Sun Q."/>
            <person name="Liu Z."/>
            <person name="Lyons E."/>
            <person name="Wicker T."/>
            <person name="Salzberg S.L."/>
            <person name="Devos K.M."/>
            <person name="Dvorak J."/>
        </authorList>
    </citation>
    <scope>NUCLEOTIDE SEQUENCE [LARGE SCALE GENOMIC DNA]</scope>
    <source>
        <strain evidence="1">cv. AL8/78</strain>
    </source>
</reference>
<dbReference type="EnsemblPlants" id="AET7Gv20627300.5">
    <property type="protein sequence ID" value="AET7Gv20627300.5"/>
    <property type="gene ID" value="AET7Gv20627300"/>
</dbReference>
<dbReference type="Proteomes" id="UP000015105">
    <property type="component" value="Chromosome 7D"/>
</dbReference>
<dbReference type="Gramene" id="AET7Gv20627300.5">
    <property type="protein sequence ID" value="AET7Gv20627300.5"/>
    <property type="gene ID" value="AET7Gv20627300"/>
</dbReference>
<evidence type="ECO:0000313" key="1">
    <source>
        <dbReference type="EnsemblPlants" id="AET7Gv20627300.5"/>
    </source>
</evidence>
<reference evidence="2" key="2">
    <citation type="journal article" date="2017" name="Nat. Plants">
        <title>The Aegilops tauschii genome reveals multiple impacts of transposons.</title>
        <authorList>
            <person name="Zhao G."/>
            <person name="Zou C."/>
            <person name="Li K."/>
            <person name="Wang K."/>
            <person name="Li T."/>
            <person name="Gao L."/>
            <person name="Zhang X."/>
            <person name="Wang H."/>
            <person name="Yang Z."/>
            <person name="Liu X."/>
            <person name="Jiang W."/>
            <person name="Mao L."/>
            <person name="Kong X."/>
            <person name="Jiao Y."/>
            <person name="Jia J."/>
        </authorList>
    </citation>
    <scope>NUCLEOTIDE SEQUENCE [LARGE SCALE GENOMIC DNA]</scope>
    <source>
        <strain evidence="2">cv. AL8/78</strain>
    </source>
</reference>
<name>A0A453RLW2_AEGTS</name>
<organism evidence="1 2">
    <name type="scientific">Aegilops tauschii subsp. strangulata</name>
    <name type="common">Goatgrass</name>
    <dbReference type="NCBI Taxonomy" id="200361"/>
    <lineage>
        <taxon>Eukaryota</taxon>
        <taxon>Viridiplantae</taxon>
        <taxon>Streptophyta</taxon>
        <taxon>Embryophyta</taxon>
        <taxon>Tracheophyta</taxon>
        <taxon>Spermatophyta</taxon>
        <taxon>Magnoliopsida</taxon>
        <taxon>Liliopsida</taxon>
        <taxon>Poales</taxon>
        <taxon>Poaceae</taxon>
        <taxon>BOP clade</taxon>
        <taxon>Pooideae</taxon>
        <taxon>Triticodae</taxon>
        <taxon>Triticeae</taxon>
        <taxon>Triticinae</taxon>
        <taxon>Aegilops</taxon>
    </lineage>
</organism>
<reference evidence="1" key="5">
    <citation type="journal article" date="2021" name="G3 (Bethesda)">
        <title>Aegilops tauschii genome assembly Aet v5.0 features greater sequence contiguity and improved annotation.</title>
        <authorList>
            <person name="Wang L."/>
            <person name="Zhu T."/>
            <person name="Rodriguez J.C."/>
            <person name="Deal K.R."/>
            <person name="Dubcovsky J."/>
            <person name="McGuire P.E."/>
            <person name="Lux T."/>
            <person name="Spannagl M."/>
            <person name="Mayer K.F.X."/>
            <person name="Baldrich P."/>
            <person name="Meyers B.C."/>
            <person name="Huo N."/>
            <person name="Gu Y.Q."/>
            <person name="Zhou H."/>
            <person name="Devos K.M."/>
            <person name="Bennetzen J.L."/>
            <person name="Unver T."/>
            <person name="Budak H."/>
            <person name="Gulick P.J."/>
            <person name="Galiba G."/>
            <person name="Kalapos B."/>
            <person name="Nelson D.R."/>
            <person name="Li P."/>
            <person name="You F.M."/>
            <person name="Luo M.C."/>
            <person name="Dvorak J."/>
        </authorList>
    </citation>
    <scope>NUCLEOTIDE SEQUENCE [LARGE SCALE GENOMIC DNA]</scope>
    <source>
        <strain evidence="1">cv. AL8/78</strain>
    </source>
</reference>
<proteinExistence type="predicted"/>